<feature type="coiled-coil region" evidence="2">
    <location>
        <begin position="4774"/>
        <end position="4831"/>
    </location>
</feature>
<comment type="caution">
    <text evidence="6">The sequence shown here is derived from an EMBL/GenBank/DDBJ whole genome shotgun (WGS) entry which is preliminary data.</text>
</comment>
<feature type="coiled-coil region" evidence="2">
    <location>
        <begin position="1772"/>
        <end position="1829"/>
    </location>
</feature>
<accession>A0A1S8KN79</accession>
<feature type="domain" description="Extracellular matrix-binding protein ebh GA module" evidence="5">
    <location>
        <begin position="2040"/>
        <end position="2091"/>
    </location>
</feature>
<feature type="coiled-coil region" evidence="2">
    <location>
        <begin position="2878"/>
        <end position="2935"/>
    </location>
</feature>
<feature type="coiled-coil region" evidence="2">
    <location>
        <begin position="1246"/>
        <end position="1280"/>
    </location>
</feature>
<feature type="compositionally biased region" description="Polar residues" evidence="3">
    <location>
        <begin position="186"/>
        <end position="198"/>
    </location>
</feature>
<evidence type="ECO:0000259" key="5">
    <source>
        <dbReference type="SMART" id="SM00844"/>
    </source>
</evidence>
<feature type="coiled-coil region" evidence="2">
    <location>
        <begin position="2720"/>
        <end position="2777"/>
    </location>
</feature>
<feature type="domain" description="Extracellular matrix-binding protein ebh GA module" evidence="5">
    <location>
        <begin position="3618"/>
        <end position="3671"/>
    </location>
</feature>
<feature type="coiled-coil region" evidence="2">
    <location>
        <begin position="3036"/>
        <end position="3093"/>
    </location>
</feature>
<dbReference type="Gene3D" id="1.20.5.420">
    <property type="entry name" value="Immunoglobulin FC, subunit C"/>
    <property type="match status" value="49"/>
</dbReference>
<dbReference type="SMART" id="SM00844">
    <property type="entry name" value="GA"/>
    <property type="match status" value="54"/>
</dbReference>
<evidence type="ECO:0000256" key="2">
    <source>
        <dbReference type="SAM" id="Coils"/>
    </source>
</evidence>
<feature type="coiled-coil region" evidence="2">
    <location>
        <begin position="4142"/>
        <end position="4199"/>
    </location>
</feature>
<feature type="domain" description="Extracellular matrix-binding protein ebh GA module" evidence="5">
    <location>
        <begin position="1981"/>
        <end position="2037"/>
    </location>
</feature>
<feature type="domain" description="Extracellular matrix-binding protein ebh GA module" evidence="5">
    <location>
        <begin position="4726"/>
        <end position="4777"/>
    </location>
</feature>
<feature type="domain" description="Extracellular matrix-binding protein ebh GA module" evidence="5">
    <location>
        <begin position="3146"/>
        <end position="3197"/>
    </location>
</feature>
<feature type="domain" description="Extracellular matrix-binding protein ebh GA module" evidence="5">
    <location>
        <begin position="2672"/>
        <end position="2723"/>
    </location>
</feature>
<keyword evidence="4" id="KW-1133">Transmembrane helix</keyword>
<feature type="domain" description="Extracellular matrix-binding protein ebh GA module" evidence="5">
    <location>
        <begin position="3245"/>
        <end position="3301"/>
    </location>
</feature>
<feature type="coiled-coil region" evidence="2">
    <location>
        <begin position="3352"/>
        <end position="3409"/>
    </location>
</feature>
<feature type="coiled-coil region" evidence="2">
    <location>
        <begin position="1562"/>
        <end position="1599"/>
    </location>
</feature>
<feature type="domain" description="Extracellular matrix-binding protein ebh GA module" evidence="5">
    <location>
        <begin position="5892"/>
        <end position="5948"/>
    </location>
</feature>
<feature type="domain" description="Extracellular matrix-binding protein ebh GA module" evidence="5">
    <location>
        <begin position="2929"/>
        <end position="2985"/>
    </location>
</feature>
<feature type="domain" description="Extracellular matrix-binding protein ebh GA module" evidence="5">
    <location>
        <begin position="3087"/>
        <end position="3143"/>
    </location>
</feature>
<feature type="domain" description="Extracellular matrix-binding protein ebh GA module" evidence="5">
    <location>
        <begin position="3719"/>
        <end position="3775"/>
    </location>
</feature>
<dbReference type="Pfam" id="PF18938">
    <property type="entry name" value="aRib"/>
    <property type="match status" value="1"/>
</dbReference>
<feature type="domain" description="Extracellular matrix-binding protein ebh GA module" evidence="5">
    <location>
        <begin position="3403"/>
        <end position="3459"/>
    </location>
</feature>
<feature type="domain" description="Extracellular matrix-binding protein ebh GA module" evidence="5">
    <location>
        <begin position="2354"/>
        <end position="2407"/>
    </location>
</feature>
<keyword evidence="4" id="KW-0472">Membrane</keyword>
<dbReference type="NCBIfam" id="TIGR01168">
    <property type="entry name" value="YSIRK_signal"/>
    <property type="match status" value="1"/>
</dbReference>
<dbReference type="Gene3D" id="1.20.120.1850">
    <property type="entry name" value="Ebh helix bundles repeating unit (S and A modules)"/>
    <property type="match status" value="1"/>
</dbReference>
<feature type="domain" description="Extracellular matrix-binding protein ebh GA module" evidence="5">
    <location>
        <begin position="3462"/>
        <end position="3513"/>
    </location>
</feature>
<dbReference type="InterPro" id="IPR026359">
    <property type="entry name" value="SasC/FmtB_aggreg_dom"/>
</dbReference>
<keyword evidence="1" id="KW-0732">Signal</keyword>
<feature type="compositionally biased region" description="Basic and acidic residues" evidence="3">
    <location>
        <begin position="6446"/>
        <end position="6456"/>
    </location>
</feature>
<proteinExistence type="predicted"/>
<feature type="compositionally biased region" description="Polar residues" evidence="3">
    <location>
        <begin position="831"/>
        <end position="844"/>
    </location>
</feature>
<feature type="domain" description="Extracellular matrix-binding protein ebh GA module" evidence="5">
    <location>
        <begin position="3561"/>
        <end position="3617"/>
    </location>
</feature>
<feature type="domain" description="Extracellular matrix-binding protein ebh GA module" evidence="5">
    <location>
        <begin position="4509"/>
        <end position="4565"/>
    </location>
</feature>
<feature type="coiled-coil region" evidence="2">
    <location>
        <begin position="653"/>
        <end position="687"/>
    </location>
</feature>
<feature type="compositionally biased region" description="Polar residues" evidence="3">
    <location>
        <begin position="6432"/>
        <end position="6445"/>
    </location>
</feature>
<feature type="domain" description="Extracellular matrix-binding protein ebh GA module" evidence="5">
    <location>
        <begin position="2198"/>
        <end position="2249"/>
    </location>
</feature>
<feature type="domain" description="Extracellular matrix-binding protein ebh GA module" evidence="5">
    <location>
        <begin position="2986"/>
        <end position="3039"/>
    </location>
</feature>
<feature type="domain" description="Extracellular matrix-binding protein ebh GA module" evidence="5">
    <location>
        <begin position="4252"/>
        <end position="4303"/>
    </location>
</feature>
<feature type="domain" description="Extracellular matrix-binding protein ebh GA module" evidence="5">
    <location>
        <begin position="1823"/>
        <end position="1879"/>
    </location>
</feature>
<feature type="domain" description="Extracellular matrix-binding protein ebh GA module" evidence="5">
    <location>
        <begin position="5299"/>
        <end position="5355"/>
    </location>
</feature>
<feature type="domain" description="Extracellular matrix-binding protein ebh GA module" evidence="5">
    <location>
        <begin position="4092"/>
        <end position="4145"/>
    </location>
</feature>
<feature type="region of interest" description="Disordered" evidence="3">
    <location>
        <begin position="55"/>
        <end position="101"/>
    </location>
</feature>
<feature type="coiled-coil region" evidence="2">
    <location>
        <begin position="4458"/>
        <end position="4515"/>
    </location>
</feature>
<keyword evidence="4" id="KW-0812">Transmembrane</keyword>
<feature type="domain" description="Extracellular matrix-binding protein ebh GA module" evidence="5">
    <location>
        <begin position="2297"/>
        <end position="2353"/>
    </location>
</feature>
<evidence type="ECO:0000256" key="4">
    <source>
        <dbReference type="SAM" id="Phobius"/>
    </source>
</evidence>
<feature type="domain" description="Extracellular matrix-binding protein ebh GA module" evidence="5">
    <location>
        <begin position="5794"/>
        <end position="5850"/>
    </location>
</feature>
<feature type="domain" description="Extracellular matrix-binding protein ebh GA module" evidence="5">
    <location>
        <begin position="2771"/>
        <end position="2827"/>
    </location>
</feature>
<feature type="coiled-coil region" evidence="2">
    <location>
        <begin position="5406"/>
        <end position="5463"/>
    </location>
</feature>
<feature type="domain" description="Extracellular matrix-binding protein ebh GA module" evidence="5">
    <location>
        <begin position="5598"/>
        <end position="5654"/>
    </location>
</feature>
<feature type="domain" description="Extracellular matrix-binding protein ebh GA module" evidence="5">
    <location>
        <begin position="5500"/>
        <end position="5556"/>
    </location>
</feature>
<dbReference type="Pfam" id="PF01468">
    <property type="entry name" value="GA"/>
    <property type="match status" value="59"/>
</dbReference>
<feature type="coiled-coil region" evidence="2">
    <location>
        <begin position="1930"/>
        <end position="1987"/>
    </location>
</feature>
<feature type="domain" description="Extracellular matrix-binding protein ebh GA module" evidence="5">
    <location>
        <begin position="4983"/>
        <end position="5039"/>
    </location>
</feature>
<feature type="domain" description="Extracellular matrix-binding protein ebh GA module" evidence="5">
    <location>
        <begin position="1665"/>
        <end position="1721"/>
    </location>
</feature>
<name>A0A1S8KN79_9LACT</name>
<feature type="coiled-coil region" evidence="2">
    <location>
        <begin position="4616"/>
        <end position="4673"/>
    </location>
</feature>
<evidence type="ECO:0000313" key="6">
    <source>
        <dbReference type="EMBL" id="OOL81187.1"/>
    </source>
</evidence>
<feature type="domain" description="Extracellular matrix-binding protein ebh GA module" evidence="5">
    <location>
        <begin position="4193"/>
        <end position="4249"/>
    </location>
</feature>
<dbReference type="Gene3D" id="3.10.20.890">
    <property type="match status" value="1"/>
</dbReference>
<feature type="region of interest" description="Disordered" evidence="3">
    <location>
        <begin position="5471"/>
        <end position="5495"/>
    </location>
</feature>
<feature type="region of interest" description="Disordered" evidence="3">
    <location>
        <begin position="152"/>
        <end position="198"/>
    </location>
</feature>
<feature type="domain" description="Extracellular matrix-binding protein ebh GA module" evidence="5">
    <location>
        <begin position="2455"/>
        <end position="2511"/>
    </location>
</feature>
<feature type="domain" description="Extracellular matrix-binding protein ebh GA module" evidence="5">
    <location>
        <begin position="3934"/>
        <end position="3987"/>
    </location>
</feature>
<organism evidence="6 7">
    <name type="scientific">Dolosigranulum pigrum</name>
    <dbReference type="NCBI Taxonomy" id="29394"/>
    <lineage>
        <taxon>Bacteria</taxon>
        <taxon>Bacillati</taxon>
        <taxon>Bacillota</taxon>
        <taxon>Bacilli</taxon>
        <taxon>Lactobacillales</taxon>
        <taxon>Carnobacteriaceae</taxon>
        <taxon>Dolosigranulum</taxon>
    </lineage>
</organism>
<feature type="domain" description="Extracellular matrix-binding protein ebh GA module" evidence="5">
    <location>
        <begin position="4667"/>
        <end position="4723"/>
    </location>
</feature>
<feature type="coiled-coil region" evidence="2">
    <location>
        <begin position="2562"/>
        <end position="2619"/>
    </location>
</feature>
<feature type="domain" description="Extracellular matrix-binding protein ebh GA module" evidence="5">
    <location>
        <begin position="2613"/>
        <end position="2669"/>
    </location>
</feature>
<protein>
    <recommendedName>
        <fullName evidence="5">Extracellular matrix-binding protein ebh GA module domain-containing protein</fullName>
    </recommendedName>
</protein>
<gene>
    <name evidence="6" type="ORF">BWX42_05000</name>
</gene>
<dbReference type="InterPro" id="IPR044024">
    <property type="entry name" value="aRib"/>
</dbReference>
<feature type="coiled-coil region" evidence="2">
    <location>
        <begin position="2088"/>
        <end position="2145"/>
    </location>
</feature>
<feature type="compositionally biased region" description="Basic and acidic residues" evidence="3">
    <location>
        <begin position="6379"/>
        <end position="6395"/>
    </location>
</feature>
<feature type="domain" description="Extracellular matrix-binding protein ebh GA module" evidence="5">
    <location>
        <begin position="4825"/>
        <end position="4881"/>
    </location>
</feature>
<feature type="domain" description="Extracellular matrix-binding protein ebh GA module" evidence="5">
    <location>
        <begin position="4410"/>
        <end position="4461"/>
    </location>
</feature>
<feature type="region of interest" description="Disordered" evidence="3">
    <location>
        <begin position="812"/>
        <end position="844"/>
    </location>
</feature>
<feature type="domain" description="Extracellular matrix-binding protein ebh GA module" evidence="5">
    <location>
        <begin position="5696"/>
        <end position="5752"/>
    </location>
</feature>
<feature type="compositionally biased region" description="Basic and acidic residues" evidence="3">
    <location>
        <begin position="162"/>
        <end position="184"/>
    </location>
</feature>
<keyword evidence="2" id="KW-0175">Coiled coil</keyword>
<feature type="coiled-coil region" evidence="2">
    <location>
        <begin position="5248"/>
        <end position="5305"/>
    </location>
</feature>
<evidence type="ECO:0000256" key="1">
    <source>
        <dbReference type="ARBA" id="ARBA00022729"/>
    </source>
</evidence>
<dbReference type="InterPro" id="IPR002988">
    <property type="entry name" value="GA_module"/>
</dbReference>
<feature type="coiled-coil region" evidence="2">
    <location>
        <begin position="5090"/>
        <end position="5147"/>
    </location>
</feature>
<feature type="compositionally biased region" description="Basic and acidic residues" evidence="3">
    <location>
        <begin position="6415"/>
        <end position="6430"/>
    </location>
</feature>
<feature type="domain" description="Extracellular matrix-binding protein ebh GA module" evidence="5">
    <location>
        <begin position="3778"/>
        <end position="3829"/>
    </location>
</feature>
<dbReference type="InterPro" id="IPR009063">
    <property type="entry name" value="Ig/albumin-bd_sf"/>
</dbReference>
<feature type="region of interest" description="Disordered" evidence="3">
    <location>
        <begin position="6346"/>
        <end position="6456"/>
    </location>
</feature>
<feature type="domain" description="Extracellular matrix-binding protein ebh GA module" evidence="5">
    <location>
        <begin position="4882"/>
        <end position="4935"/>
    </location>
</feature>
<reference evidence="6 7" key="1">
    <citation type="submission" date="2017-01" db="EMBL/GenBank/DDBJ databases">
        <title>Complete Genome Sequence of Dolosigranulum pigrum isolated from a Patient with interstitial lung disease.</title>
        <authorList>
            <person name="Mukhopadhyay R."/>
            <person name="Joaquin J."/>
            <person name="Hogue R."/>
            <person name="Fitzgerald S."/>
            <person name="Jospin G."/>
            <person name="Eisen J.A."/>
            <person name="Chaturvedi V."/>
        </authorList>
    </citation>
    <scope>NUCLEOTIDE SEQUENCE [LARGE SCALE GENOMIC DNA]</scope>
    <source>
        <strain evidence="6 7">15S00348</strain>
    </source>
</reference>
<feature type="coiled-coil region" evidence="2">
    <location>
        <begin position="4932"/>
        <end position="4989"/>
    </location>
</feature>
<feature type="domain" description="Extracellular matrix-binding protein ebh GA module" evidence="5">
    <location>
        <begin position="5141"/>
        <end position="5197"/>
    </location>
</feature>
<feature type="domain" description="Extracellular matrix-binding protein ebh GA module" evidence="5">
    <location>
        <begin position="5042"/>
        <end position="5093"/>
    </location>
</feature>
<dbReference type="InterPro" id="IPR005877">
    <property type="entry name" value="YSIRK_signal_dom"/>
</dbReference>
<feature type="domain" description="Extracellular matrix-binding protein ebh GA module" evidence="5">
    <location>
        <begin position="2512"/>
        <end position="2565"/>
    </location>
</feature>
<feature type="coiled-coil region" evidence="2">
    <location>
        <begin position="3984"/>
        <end position="4041"/>
    </location>
</feature>
<feature type="domain" description="Extracellular matrix-binding protein ebh GA module" evidence="5">
    <location>
        <begin position="4351"/>
        <end position="4407"/>
    </location>
</feature>
<feature type="domain" description="Extracellular matrix-binding protein ebh GA module" evidence="5">
    <location>
        <begin position="2139"/>
        <end position="2195"/>
    </location>
</feature>
<evidence type="ECO:0000256" key="3">
    <source>
        <dbReference type="SAM" id="MobiDB-lite"/>
    </source>
</evidence>
<feature type="domain" description="Extracellular matrix-binding protein ebh GA module" evidence="5">
    <location>
        <begin position="2830"/>
        <end position="2881"/>
    </location>
</feature>
<feature type="domain" description="Extracellular matrix-binding protein ebh GA module" evidence="5">
    <location>
        <begin position="4566"/>
        <end position="4619"/>
    </location>
</feature>
<sequence>MIGKNNHKLFMEKGANKYKRYTLKKLSVGVVSVSIGFGLMFGSVEGVSADELTGTNSVVEPNNVDSVQSSEEVSAESNVDKSSETVQSDSSEQTATIDQSLEMKRQEVKTVLGKSNIVGEQYTDLVTKIANAQTLDELEGILVEIKQTASLEDNQDLTEQSETEHDAGEKLKNHSEEKDGELDKITTPSTETSLSKESSVENLVRVDQLNVTSDVKYTLNDVRHLLNSADIARIESGELTVQQTIEKLLNNKVELRETEARHENGVLAAGVEKSSLSPDKQRGKSRSRRSLNGVDVESLFRLFTEQDTVRDVYNRIQQMRQANLIAETEFHFFRFEMLRHLRDSIANNTHDSNNLLPENIKNQSPDAEKILNMHLSNRENVTVPMSRLIEQPFRRISDETKKELDYINEFLKNIETVLLTRFGTNDEGVYFSADEYDNHAVNYASHKTRKTFHVPEIITNPDGTVTLKMSSESEGGVELKSHYAFSFNLSHELNERVKQEQLVRGLYRPDRGQQSDENGDKLQNQVSNPNYEINKYSAQNGTFPGYVGYYTSQWSDQGGYDRKKDRFAKIELTFEANDQMITDAKISSGILSNSYNYRHRPGTFIASQEFNEKAEELKTLLNLMTEYKKVKNKITVTQQKIDQFNQSLGEATRVLSQRDYDNLNTKHQNLKQEIEQIKADYTTLTNKSMYDKLHQQVKRDIATSKSGIEGSLNDLYPVNDLNNNGKKDTEDITFADQKVSDAKDKHTTLLSKIIELNGKPDISQEEYTQLINMHEEFKESIKDGRDAIDAIPQSDKISLLGETYNAKRDKLKRDLPQDNVKLPAAPTTATQTSSDPNEKNSITNPTLINGNFSDLSQGAKVGAESVNNGVNSVPGWTVINSTQEVIPLINRRKALTATVSRNEFVNPNNNNAVVLGVSSTEFVTDNLNKGKIDVDKVGGIFQTINVTPGSELVVKFRADSPGYHAGNDQGFDNKRHAVAQAQVEISDADTGTTLGTILPPSRGHGEAVGIVNIPEGVNRVKVTLSHKSARTHNISKGDLASKGWYPGAVVSDVRVSSGAHVTFELTDKSHAYTSTNSDQTPYERTLQVRFNNRGNEKAKATFTMRLPEGVTYRSVSNGTGSYDTQTRILTVTKEGIPGQGTHVTDINLTFDTSAPRTFEVETQNVTYATSPDYLPKNSNNGLGRSIQLGNVGSYSVTVAMYTSELQTMVNEYQDTIGSFKYYNAPDNLKSEYDSAIEEGRQILVNTQSTQQEINNVADKIKNAKDALQGQETNKAELEAAIKVADITTADPLYDMLQDIDSNLKSEYESAIATAQRLLTKPDATQKEVQQATDELNIKDIKVSFELYEKSIKRYDESYNQLPKLDNDQIFVTGKAHNRLTKLWSEIDMYHRSAWSKVFNKDIKQNLQSSFFKIFMKRQKLSAVPDKTEISIPAEKTSVHDLGANLSLEEKNIIKKAIEDTNNFLSGTKVEISDNGTATITFPDHTESESSQETIDRSDLIQEFTPGEKQSLLEKQKEEALSDIDSLIDLSDDERQTFKDKVAEAGTADEIVDILAEASGLSFDKLEEAKATLRNKIETLVEDEEQKDIFLEEIAAAEQLEDVQAIEDIVDAYLSVEDEDELAEAKDDAKAVVDKAANNELSPERKAAHKAAIENASNLEEITEIVKEAEQEIFRNYQAYGKDQIDKLDDANLSPEQKAKLAAEIERATTIDEIERILDKADTEASDKALTAEKEAAKAEIDDLPGLSNEAKAELKDQIDDAENSTEIADVFNEVEERALAEAKDDAKAVVDKAANNELSPERKAAHKAAIENASNLEEITEIVKEAEQEIFRNYQAYGKDQIDKLDDANLSPEQKAKLAAEIERATTIDEIERILDKADIEASDKALTAEKEAAKAEIDDLPGLSNEAKAELKDQIDDAENSTEIADVFNEVEERALAEAKDDAKAVVDKAANNELSPERKAAHKAAIENASNLEEITEIVKEAEQEIFRNYQAYGKDQIDKLDDANLSPEQKAKLAAEIERATTIDEIERILDKADTEASDKALTAEKEAAKAEIDDLPGLSNEAKAELKDQIDDAENSTEIADVFNEVEERALAEAKDDAKAVVDKAANNELSPERKAAHKAAIENASNLEEITEIVKEAEQEIFRNYQAYGKDQIDKLDDANLSPEQKAKLAAEIERATTIDEIERILDKADTEASDKALTAEKEAAKAEIDDLPGLSNEAKAELKDQIDDAENSTEIADVFNEVEERALAEAKDDAKAVVDKAANNELSPERKAAHKAAIENASNLEEITEIVKEAEQEIFRNYQAYGKDQIDKLDDANLSPEQKAKLAAEIERATTIDEIERILDKADIEASDKALTAEKEAAKAEIDDLPGLSNEAKAELKDQIDDAENSTEIADVFNEVEERALAEAKDDAKAVVDKAANNELSPERKAAHKAAIENASNLEEITEIVKEAEQEIFRNYQAYGKDQIDKLDDANLSPEQKAKLAAEIERATTIDEIERILDKADIEASDKALTAEKEAAKAEIDDLPGLSNEAKAELKDQIDDAENSTEIADVFNEVEERALAEAKDDAKAVVDKAANNELSPERKAAHKAAIENASNLEEITEIVKEAEQEIFRNYQAYGKDQIDKLDDANLSPEQKAKLAAEIERATTIDEIERILDKADTEASDKALTAEKEAAKAEIDDLPGLSNEAKAELKDQIDDAENSTEIADVFNEVEERALAEAKDDAKAVVDKAANNELSPERKAAHKAAIENASNLEEITEIVKEAEQEIFRNYQAYGKDQIDKLDDANLSPEQKAKLAAEIERATTIDEIERILDKADTEASDKALTAEKEAAKAEIDDLPGLSNEAKAELKDQIDDAENSTEIADVFNEVEERALAEAKDDAKAVVDKAANNELSPERKAAHKAAIENASNLEEITEIVKEAEQEIFRNYQAYGKDQIDKLDDANLSPEQKAKLAAEIERATTIDEIERILDKADIEASDKALTAEKEAAKAEIDDLPGLSNEAKAELKDQIDDAENSTEIADVFNEVEERALAEAKDDAKAVVDKAANNELSPERKAAHKAAIENASNLEEITEIVKEAEQEIFRNYQAYGKDQIDKLDDANLSPEQKAKLAAEIERATTIDEIERILDKADTEASDKALTAEKEAAKAEIDDLPGLSNEAKAELKDQIDDAENSTEIADVFNEVEERALAEAKDDAKAVVDKAANNELSPERKAAHKAAIENASNLEEITEIVKEAEQEIFRNYQAYGKDQIDKLDDANLSPEQKAKLAAEIERATTIDEIERILDKADIEASDKALTAEKEAAKAEIDDLPGLSNEAKAELKDQIDDAENSTEIADVFNEVEERALAEAKDDAKAVVDKAANNELSPERKAAHKAAIENASNLEEITEIVKEAEQEIFRNYQAYGKDQIDKLDDANLSPEQKAKLAAEIERATTIDEIERILDKADTEASDKALTAEKEAAKAEIDDLPGLSNEAKAELKDQIDDAENSTEIADVFNEVEERALAEAKDDAKAVVDKAANNELSPERKAAHKAAIENASNLEEITEIVKEAEQEIFRNYQAYGKDQIDKLDDANLSPEQKAKLAAEIERATTIDEIERILDKADIEASDKALTAEKEAAKAEIDDLPGLSNEAKAELKDQIDDAENSTEIADVFNEVEERALAEAKDDAKAVVDKAANNELSPERKAAHKAAIENASNLEEITEIVKEAEQEIFRNYQAYGKDQIDKLDDANLSPEQKAKLAAEIERATTIDEIERILDKADTEASDKALTAEKEAAKAEIDDLPGLSNEAKAELKDQIDDAENSTEIADVFNEVEERALAEAKDDAKAVVDKAANNELSPERKAAHKAAIENASNLEEITEIVKEAEQEIFRNYQAYGKDQIDKLDDANLSPEQKAKLAAEIERATTIDEIERILDKADIEASDKALTAEKEAAKAEIDDLPGLSNEAKAELKDQIDDAENSTEIADVFNEVEERALAEAKDDAKAVVDKAANNELSPERKAAHKAAIENASNLEEITEIVKEAEQEIFRNYQAYGKDQIDKLDDANLSPEQKAKLAAEIERATTIDEIERILDKADIEASDKALTAEKEAAKAEIDDLPGLSNEAKAELKDQIDDAENSTEIADVFNEVEERALAEAKDDAKAVVDKAANNELSPERKAAHKAAIENASNLEEITEIVKEAEQEIFRNYQAYGKDQIDKLDDANLSPEQKAKLAAEIERATTIDEIERILDKADTEASDKALTAEKEAAKAEIDDLPGLSNEAKAELKDQIDDAENSTEIADVFNEVEERALAEAKDDAKAVVDKAANNELSPERKAAHKAAIENASNLEEITEIVKEAEQEIFRNYQAYGKDQIDKLDDANLSPEQKAKLAAEIERATTIDEIERILDKADTEASDKALTAEKEAAKAEIDDLPGLSNEAKAELKDQIDDAENSTEIADVFNEVEERALAEAKDDAKAVVDKAANNELSPERKAAHKAAIENASNLEEITEIVKEAEQEIFRNYQAYGKDQIDKLDDANLSPEQKAKLAAEIERATTIDEIERILDKADIEASDKALTAEKEAAKAEIDDLPGLSNEAKAELKDQIDDAENSTEIADVFNEVEERALAEAKDDAKAVVDKAANNELSPERKAAHKAAIENASNLEEITEIVKEAEQEIFRNYQAYGKDQIDKLDDANLSPEQKAKLAAEIERATTIDEIERILDKADTEASDKALTAEKEAAKAEIDDLPGLSNEAKAELKDQIDDAENSTEIADVFNEVEERALAEAKDDAKAVVDKAANNELSPERKAAHKAAIENASNLEEITEIVKEAEQEIFRNYQAYGKDQIDKLDDANLSPEQKAKLAAEIERATTIDEIERILDKADIEASDKALTAEKEAAKAEIDDLPGLSNEAKAELKDQIDDAENSTEIADVFNEVEERALAEAKDDAKAVVDKAANNELSPERKAAHKAAIENASNLEEITEIVKEAEQEIFRNYQAYGKDQIDKLDDANLSPEQKAKLAAEIERATTIDEIERILDKADTEASDKALTAEKEAAKAEIDDLPGLSNEAKAELKDQIDDAENSTEIADVFNEVEERALAEAKDDAKAVVDKAANNELSPERKAAHKAAIENASNLEEITEIVKEAEQEIFRNYQAYGKDQIDKLDDANLSPEQKAKLAAEIERATTIDEIERILDKADTEASDKALTAEKEAAKAEIDDLPGLSNEAKAELKDQIDDAENSTEIADVFNEVEERALAEAKDDAKAVVDKAANNELSPERKAAHKAAIENASNLEEITEIVKEAEQEIFRNYQAYGKDQIDKLDDANLSPEQKAKLAAEIERATTIDEIERILDKADIEASDKALTAEKEAAKAEIDDLPGLSNEAKAELKDQIDDAENSTEIADVFNEVEERALAEAKDDAKAVVDKAANNELSPERKAAHKAAIENASNLEEITEIVKEAEQEIFRNYQASDNGAGTVQPEKPEFDGGTHGLGLINEKPAFPAEELGRLLQVERDKASAYVGTLSNLDASKVTEFQQAIQQAQTVPAIEAISQTAEALNAKLAPSASESGNGAGTVQPEKPEFDGGTHGLGLINEKPAFPAEELGRLLQVERDKASAYVGTLSNLDASKVTEFQQAIQQAQTVPAIEAISQTAEALNAKLAPSASESGNGAGTVQPEKPEFDGGTHGLGLINEKPAFPAEELGRLLQVERDKASAYVGTLSNLDASKVTEFQQAIQQAQTVPAIEAISQTAEALNAKLAPSASESGNGAGTVQPEKPEFDGGTHGLGLINEKPAFPAEELGRLLQVERDKASAYVGTLSNLDASKVTEFQQAIQQAQTVPAIEAISQTAEALNAKLAPSASESGNGAGTVQPEKPEFDGGTHGLGLINEKPAFPAEELGRLLQVERDKASAYVGTLSNLDASKVTEFQQAIQQAQTVPAIEAISQTAEALNAKLAPSASESGNGAGTVQPEKPEFDGGTHGLGLINEKPAFPAEELGRLLQVERDKASAYVGTLSNLDASKVTEFQKAIQNAQTVPAIEAISQTAEALNAKLASSAPESGNGEGTVQPEMPEFDGGTHGLGLINEKPTFPAEELGRLLQVERDKASAYVGTLSNLDASKVTEFQQAIQNAQTVPAIEAISQTAEALNAKLAPSASESGNGAGTVQPEKPEFDGGTHGLGLINEKPAFPAEELGRLLQVERDKASAYVGTLSNLDASKVTEFQKAIQNAQTVPAIEAISQTAEALNAKLASSAPESGNGEGTVQPEMPEFDGGTHGLGLINEKPTFPAEELGRLLQVERDKASAYVGTLSNLDASKVTEFQQAIQNAQTVPAIEAISQTAEALNAKLASSAPESGNGEGTVQPEMPEFNGGTQGLGLINEKPEFPAEELEQGKVGDEQEQSTEPKAPTQPGQNAPESEHPVDKPAVTDHLQKVKTQVNGQQSIQESTKQEKSGERLPDTATISWLLGVTGISTLLAGLGLKKKREDDDK</sequence>
<feature type="coiled-coil region" evidence="2">
    <location>
        <begin position="2404"/>
        <end position="2461"/>
    </location>
</feature>
<feature type="coiled-coil region" evidence="2">
    <location>
        <begin position="4300"/>
        <end position="4357"/>
    </location>
</feature>
<feature type="coiled-coil region" evidence="2">
    <location>
        <begin position="2246"/>
        <end position="2303"/>
    </location>
</feature>
<feature type="region of interest" description="Disordered" evidence="3">
    <location>
        <begin position="264"/>
        <end position="290"/>
    </location>
</feature>
<feature type="compositionally biased region" description="Low complexity" evidence="3">
    <location>
        <begin position="62"/>
        <end position="77"/>
    </location>
</feature>
<dbReference type="InterPro" id="IPR020840">
    <property type="entry name" value="Extracell_matrix-bd_GA"/>
</dbReference>
<evidence type="ECO:0000313" key="7">
    <source>
        <dbReference type="Proteomes" id="UP000190409"/>
    </source>
</evidence>
<dbReference type="Pfam" id="PF07554">
    <property type="entry name" value="FIVAR"/>
    <property type="match status" value="2"/>
</dbReference>
<feature type="domain" description="Extracellular matrix-binding protein ebh GA module" evidence="5">
    <location>
        <begin position="1880"/>
        <end position="1933"/>
    </location>
</feature>
<feature type="coiled-coil region" evidence="2">
    <location>
        <begin position="3510"/>
        <end position="3567"/>
    </location>
</feature>
<dbReference type="NCBIfam" id="TIGR04263">
    <property type="entry name" value="SasC_Mrp_aggreg"/>
    <property type="match status" value="1"/>
</dbReference>
<feature type="coiled-coil region" evidence="2">
    <location>
        <begin position="3668"/>
        <end position="3725"/>
    </location>
</feature>
<feature type="compositionally biased region" description="Polar residues" evidence="3">
    <location>
        <begin position="84"/>
        <end position="99"/>
    </location>
</feature>
<feature type="transmembrane region" description="Helical" evidence="4">
    <location>
        <begin position="6461"/>
        <end position="6479"/>
    </location>
</feature>
<feature type="domain" description="Extracellular matrix-binding protein ebh GA module" evidence="5">
    <location>
        <begin position="4035"/>
        <end position="4091"/>
    </location>
</feature>
<feature type="domain" description="Extracellular matrix-binding protein ebh GA module" evidence="5">
    <location>
        <begin position="5356"/>
        <end position="5409"/>
    </location>
</feature>
<feature type="domain" description="Extracellular matrix-binding protein ebh GA module" evidence="5">
    <location>
        <begin position="3302"/>
        <end position="3355"/>
    </location>
</feature>
<dbReference type="SUPFAM" id="SSF46997">
    <property type="entry name" value="Bacterial immunoglobulin/albumin-binding domains"/>
    <property type="match status" value="1"/>
</dbReference>
<feature type="domain" description="Extracellular matrix-binding protein ebh GA module" evidence="5">
    <location>
        <begin position="1724"/>
        <end position="1775"/>
    </location>
</feature>
<dbReference type="Proteomes" id="UP000190409">
    <property type="component" value="Unassembled WGS sequence"/>
</dbReference>
<feature type="coiled-coil region" evidence="2">
    <location>
        <begin position="3194"/>
        <end position="3251"/>
    </location>
</feature>
<feature type="coiled-coil region" evidence="2">
    <location>
        <begin position="3826"/>
        <end position="3883"/>
    </location>
</feature>
<feature type="domain" description="Extracellular matrix-binding protein ebh GA module" evidence="5">
    <location>
        <begin position="1505"/>
        <end position="1558"/>
    </location>
</feature>
<feature type="domain" description="Extracellular matrix-binding protein ebh GA module" evidence="5">
    <location>
        <begin position="5200"/>
        <end position="5251"/>
    </location>
</feature>
<feature type="domain" description="Extracellular matrix-binding protein ebh GA module" evidence="5">
    <location>
        <begin position="3877"/>
        <end position="3933"/>
    </location>
</feature>
<dbReference type="EMBL" id="MUYF01000003">
    <property type="protein sequence ID" value="OOL81187.1"/>
    <property type="molecule type" value="Genomic_DNA"/>
</dbReference>